<dbReference type="InterPro" id="IPR050365">
    <property type="entry name" value="TIM50"/>
</dbReference>
<organism evidence="2 3">
    <name type="scientific">Taxus chinensis</name>
    <name type="common">Chinese yew</name>
    <name type="synonym">Taxus wallichiana var. chinensis</name>
    <dbReference type="NCBI Taxonomy" id="29808"/>
    <lineage>
        <taxon>Eukaryota</taxon>
        <taxon>Viridiplantae</taxon>
        <taxon>Streptophyta</taxon>
        <taxon>Embryophyta</taxon>
        <taxon>Tracheophyta</taxon>
        <taxon>Spermatophyta</taxon>
        <taxon>Pinopsida</taxon>
        <taxon>Pinidae</taxon>
        <taxon>Conifers II</taxon>
        <taxon>Cupressales</taxon>
        <taxon>Taxaceae</taxon>
        <taxon>Taxus</taxon>
    </lineage>
</organism>
<dbReference type="Gene3D" id="3.40.50.1000">
    <property type="entry name" value="HAD superfamily/HAD-like"/>
    <property type="match status" value="1"/>
</dbReference>
<dbReference type="GO" id="GO:0016791">
    <property type="term" value="F:phosphatase activity"/>
    <property type="evidence" value="ECO:0007669"/>
    <property type="project" value="InterPro"/>
</dbReference>
<evidence type="ECO:0000313" key="3">
    <source>
        <dbReference type="Proteomes" id="UP000824469"/>
    </source>
</evidence>
<protein>
    <recommendedName>
        <fullName evidence="1">FCP1 homology domain-containing protein</fullName>
    </recommendedName>
</protein>
<evidence type="ECO:0000259" key="1">
    <source>
        <dbReference type="PROSITE" id="PS50969"/>
    </source>
</evidence>
<dbReference type="Pfam" id="PF03031">
    <property type="entry name" value="NIF"/>
    <property type="match status" value="1"/>
</dbReference>
<dbReference type="FunFam" id="3.40.50.1000:FF:000093">
    <property type="entry name" value="NLI interacting factor-like phosphatase family protein"/>
    <property type="match status" value="1"/>
</dbReference>
<dbReference type="NCBIfam" id="TIGR02251">
    <property type="entry name" value="HIF-SF_euk"/>
    <property type="match status" value="1"/>
</dbReference>
<dbReference type="SMART" id="SM00577">
    <property type="entry name" value="CPDc"/>
    <property type="match status" value="1"/>
</dbReference>
<dbReference type="OMA" id="RDSCIET"/>
<dbReference type="SUPFAM" id="SSF56784">
    <property type="entry name" value="HAD-like"/>
    <property type="match status" value="1"/>
</dbReference>
<dbReference type="InterPro" id="IPR011948">
    <property type="entry name" value="Dullard_phosphatase"/>
</dbReference>
<dbReference type="PROSITE" id="PS50969">
    <property type="entry name" value="FCP1"/>
    <property type="match status" value="1"/>
</dbReference>
<dbReference type="EMBL" id="JAHRHJ020000005">
    <property type="protein sequence ID" value="KAH9314301.1"/>
    <property type="molecule type" value="Genomic_DNA"/>
</dbReference>
<sequence>MVYRSKKLLGVRNPVFPTKKWQQKRKQEGIVKNVVEGFKSVAKTVQGAKKTVLKLLKEWLELEPAYLALAYKPTEQESDNNREPQFILPPMAGRDMKMQKKTIVLDLDETLIHSSEEPLSRYDFAVEVVIEGEPATFYVLKRPGMDELLRQLEDRYELVLFTAGTRDYADAVVDRIDPYGAIKFRLFRDSCIETSDGRFVKDLSLLGRDLRKIIIVDDNPNAYMLHPHNAVPVSSFVDDLYDRELSSILSFLKVVQYYDDLREAVRHYVIKDPLLKP</sequence>
<dbReference type="InterPro" id="IPR036412">
    <property type="entry name" value="HAD-like_sf"/>
</dbReference>
<proteinExistence type="predicted"/>
<dbReference type="InterPro" id="IPR023214">
    <property type="entry name" value="HAD_sf"/>
</dbReference>
<dbReference type="CDD" id="cd07521">
    <property type="entry name" value="HAD_FCP1-like"/>
    <property type="match status" value="1"/>
</dbReference>
<name>A0AA38L7J6_TAXCH</name>
<accession>A0AA38L7J6</accession>
<reference evidence="2 3" key="1">
    <citation type="journal article" date="2021" name="Nat. Plants">
        <title>The Taxus genome provides insights into paclitaxel biosynthesis.</title>
        <authorList>
            <person name="Xiong X."/>
            <person name="Gou J."/>
            <person name="Liao Q."/>
            <person name="Li Y."/>
            <person name="Zhou Q."/>
            <person name="Bi G."/>
            <person name="Li C."/>
            <person name="Du R."/>
            <person name="Wang X."/>
            <person name="Sun T."/>
            <person name="Guo L."/>
            <person name="Liang H."/>
            <person name="Lu P."/>
            <person name="Wu Y."/>
            <person name="Zhang Z."/>
            <person name="Ro D.K."/>
            <person name="Shang Y."/>
            <person name="Huang S."/>
            <person name="Yan J."/>
        </authorList>
    </citation>
    <scope>NUCLEOTIDE SEQUENCE [LARGE SCALE GENOMIC DNA]</scope>
    <source>
        <strain evidence="2">Ta-2019</strain>
    </source>
</reference>
<feature type="domain" description="FCP1 homology" evidence="1">
    <location>
        <begin position="96"/>
        <end position="255"/>
    </location>
</feature>
<dbReference type="Proteomes" id="UP000824469">
    <property type="component" value="Unassembled WGS sequence"/>
</dbReference>
<dbReference type="PANTHER" id="PTHR12210">
    <property type="entry name" value="DULLARD PROTEIN PHOSPHATASE"/>
    <property type="match status" value="1"/>
</dbReference>
<dbReference type="InterPro" id="IPR004274">
    <property type="entry name" value="FCP1_dom"/>
</dbReference>
<comment type="caution">
    <text evidence="2">The sequence shown here is derived from an EMBL/GenBank/DDBJ whole genome shotgun (WGS) entry which is preliminary data.</text>
</comment>
<dbReference type="AlphaFoldDB" id="A0AA38L7J6"/>
<evidence type="ECO:0000313" key="2">
    <source>
        <dbReference type="EMBL" id="KAH9314301.1"/>
    </source>
</evidence>
<gene>
    <name evidence="2" type="ORF">KI387_022928</name>
</gene>
<keyword evidence="3" id="KW-1185">Reference proteome</keyword>